<dbReference type="InterPro" id="IPR013760">
    <property type="entry name" value="Topo_IIA-like_dom_sf"/>
</dbReference>
<dbReference type="Gene3D" id="3.30.1360.40">
    <property type="match status" value="1"/>
</dbReference>
<comment type="caution">
    <text evidence="9">Lacks conserved residue(s) required for the propagation of feature annotation.</text>
</comment>
<dbReference type="PANTHER" id="PTHR10169:SF38">
    <property type="entry name" value="DNA TOPOISOMERASE 2"/>
    <property type="match status" value="1"/>
</dbReference>
<dbReference type="GO" id="GO:0000819">
    <property type="term" value="P:sister chromatid segregation"/>
    <property type="evidence" value="ECO:0007669"/>
    <property type="project" value="TreeGrafter"/>
</dbReference>
<keyword evidence="12" id="KW-1185">Reference proteome</keyword>
<evidence type="ECO:0000256" key="4">
    <source>
        <dbReference type="ARBA" id="ARBA00022741"/>
    </source>
</evidence>
<keyword evidence="7 9" id="KW-0238">DNA-binding</keyword>
<evidence type="ECO:0000256" key="5">
    <source>
        <dbReference type="ARBA" id="ARBA00022840"/>
    </source>
</evidence>
<dbReference type="InterPro" id="IPR013758">
    <property type="entry name" value="Topo_IIA_A/C_ab"/>
</dbReference>
<dbReference type="GO" id="GO:0000712">
    <property type="term" value="P:resolution of meiotic recombination intermediates"/>
    <property type="evidence" value="ECO:0007669"/>
    <property type="project" value="TreeGrafter"/>
</dbReference>
<feature type="domain" description="Topo IIA-type catalytic" evidence="10">
    <location>
        <begin position="1"/>
        <end position="112"/>
    </location>
</feature>
<evidence type="ECO:0000259" key="10">
    <source>
        <dbReference type="PROSITE" id="PS52040"/>
    </source>
</evidence>
<dbReference type="GO" id="GO:0003918">
    <property type="term" value="F:DNA topoisomerase type II (double strand cut, ATP-hydrolyzing) activity"/>
    <property type="evidence" value="ECO:0007669"/>
    <property type="project" value="UniProtKB-EC"/>
</dbReference>
<proteinExistence type="predicted"/>
<dbReference type="PROSITE" id="PS52040">
    <property type="entry name" value="TOPO_IIA"/>
    <property type="match status" value="1"/>
</dbReference>
<dbReference type="InterPro" id="IPR002205">
    <property type="entry name" value="Topo_IIA_dom_A"/>
</dbReference>
<evidence type="ECO:0000256" key="3">
    <source>
        <dbReference type="ARBA" id="ARBA00012895"/>
    </source>
</evidence>
<keyword evidence="5" id="KW-0067">ATP-binding</keyword>
<dbReference type="EMBL" id="QKYT01000183">
    <property type="protein sequence ID" value="RIA90374.1"/>
    <property type="molecule type" value="Genomic_DNA"/>
</dbReference>
<evidence type="ECO:0000313" key="12">
    <source>
        <dbReference type="Proteomes" id="UP000265703"/>
    </source>
</evidence>
<evidence type="ECO:0000313" key="11">
    <source>
        <dbReference type="EMBL" id="RIA90374.1"/>
    </source>
</evidence>
<dbReference type="Gene3D" id="3.90.199.10">
    <property type="entry name" value="Topoisomerase II, domain 5"/>
    <property type="match status" value="1"/>
</dbReference>
<evidence type="ECO:0000256" key="9">
    <source>
        <dbReference type="PROSITE-ProRule" id="PRU01384"/>
    </source>
</evidence>
<dbReference type="GO" id="GO:0003677">
    <property type="term" value="F:DNA binding"/>
    <property type="evidence" value="ECO:0007669"/>
    <property type="project" value="UniProtKB-UniRule"/>
</dbReference>
<dbReference type="PANTHER" id="PTHR10169">
    <property type="entry name" value="DNA TOPOISOMERASE/GYRASE"/>
    <property type="match status" value="1"/>
</dbReference>
<dbReference type="AlphaFoldDB" id="A0A397T5Q9"/>
<dbReference type="STRING" id="658196.A0A397T5Q9"/>
<dbReference type="GO" id="GO:0005524">
    <property type="term" value="F:ATP binding"/>
    <property type="evidence" value="ECO:0007669"/>
    <property type="project" value="UniProtKB-KW"/>
</dbReference>
<comment type="catalytic activity">
    <reaction evidence="1">
        <text>ATP-dependent breakage, passage and rejoining of double-stranded DNA.</text>
        <dbReference type="EC" id="5.6.2.2"/>
    </reaction>
</comment>
<dbReference type="InterPro" id="IPR050634">
    <property type="entry name" value="DNA_Topoisomerase_II"/>
</dbReference>
<comment type="cofactor">
    <cofactor evidence="2">
        <name>Mg(2+)</name>
        <dbReference type="ChEBI" id="CHEBI:18420"/>
    </cofactor>
</comment>
<dbReference type="Proteomes" id="UP000265703">
    <property type="component" value="Unassembled WGS sequence"/>
</dbReference>
<evidence type="ECO:0000256" key="1">
    <source>
        <dbReference type="ARBA" id="ARBA00000185"/>
    </source>
</evidence>
<feature type="non-terminal residue" evidence="11">
    <location>
        <position position="1"/>
    </location>
</feature>
<evidence type="ECO:0000256" key="6">
    <source>
        <dbReference type="ARBA" id="ARBA00023029"/>
    </source>
</evidence>
<evidence type="ECO:0000256" key="8">
    <source>
        <dbReference type="ARBA" id="ARBA00023235"/>
    </source>
</evidence>
<name>A0A397T5Q9_9GLOM</name>
<dbReference type="OrthoDB" id="424831at2759"/>
<accession>A0A397T5Q9</accession>
<dbReference type="SUPFAM" id="SSF56719">
    <property type="entry name" value="Type II DNA topoisomerase"/>
    <property type="match status" value="1"/>
</dbReference>
<dbReference type="GO" id="GO:0006265">
    <property type="term" value="P:DNA topological change"/>
    <property type="evidence" value="ECO:0007669"/>
    <property type="project" value="InterPro"/>
</dbReference>
<keyword evidence="8 11" id="KW-0413">Isomerase</keyword>
<protein>
    <recommendedName>
        <fullName evidence="3">DNA topoisomerase (ATP-hydrolyzing)</fullName>
        <ecNumber evidence="3">5.6.2.2</ecNumber>
    </recommendedName>
</protein>
<evidence type="ECO:0000256" key="7">
    <source>
        <dbReference type="ARBA" id="ARBA00023125"/>
    </source>
</evidence>
<reference evidence="11 12" key="1">
    <citation type="submission" date="2018-06" db="EMBL/GenBank/DDBJ databases">
        <title>Comparative genomics reveals the genomic features of Rhizophagus irregularis, R. cerebriforme, R. diaphanum and Gigaspora rosea, and their symbiotic lifestyle signature.</title>
        <authorList>
            <person name="Morin E."/>
            <person name="San Clemente H."/>
            <person name="Chen E.C.H."/>
            <person name="De La Providencia I."/>
            <person name="Hainaut M."/>
            <person name="Kuo A."/>
            <person name="Kohler A."/>
            <person name="Murat C."/>
            <person name="Tang N."/>
            <person name="Roy S."/>
            <person name="Loubradou J."/>
            <person name="Henrissat B."/>
            <person name="Grigoriev I.V."/>
            <person name="Corradi N."/>
            <person name="Roux C."/>
            <person name="Martin F.M."/>
        </authorList>
    </citation>
    <scope>NUCLEOTIDE SEQUENCE [LARGE SCALE GENOMIC DNA]</scope>
    <source>
        <strain evidence="11 12">DAOM 227022</strain>
    </source>
</reference>
<comment type="caution">
    <text evidence="11">The sequence shown here is derived from an EMBL/GenBank/DDBJ whole genome shotgun (WGS) entry which is preliminary data.</text>
</comment>
<sequence>MILVNGSEGIGTGWSSFIPNYNSRDIVNNLKRLEEPIPMHPWYRGFQGDIEQINMEKYKVSGKIRQEYKENHTTTIVDFIVKLSEGKLREASEGSRKEIQNVAQLIWCILMH</sequence>
<dbReference type="EC" id="5.6.2.2" evidence="3"/>
<evidence type="ECO:0000256" key="2">
    <source>
        <dbReference type="ARBA" id="ARBA00001946"/>
    </source>
</evidence>
<gene>
    <name evidence="11" type="ORF">C1645_770028</name>
</gene>
<organism evidence="11 12">
    <name type="scientific">Glomus cerebriforme</name>
    <dbReference type="NCBI Taxonomy" id="658196"/>
    <lineage>
        <taxon>Eukaryota</taxon>
        <taxon>Fungi</taxon>
        <taxon>Fungi incertae sedis</taxon>
        <taxon>Mucoromycota</taxon>
        <taxon>Glomeromycotina</taxon>
        <taxon>Glomeromycetes</taxon>
        <taxon>Glomerales</taxon>
        <taxon>Glomeraceae</taxon>
        <taxon>Glomus</taxon>
    </lineage>
</organism>
<keyword evidence="6" id="KW-0799">Topoisomerase</keyword>
<keyword evidence="4" id="KW-0547">Nucleotide-binding</keyword>
<dbReference type="GO" id="GO:0005634">
    <property type="term" value="C:nucleus"/>
    <property type="evidence" value="ECO:0007669"/>
    <property type="project" value="TreeGrafter"/>
</dbReference>
<dbReference type="Pfam" id="PF00521">
    <property type="entry name" value="DNA_topoisoIV"/>
    <property type="match status" value="1"/>
</dbReference>